<dbReference type="OrthoDB" id="10252017at2759"/>
<dbReference type="Gene3D" id="3.10.100.10">
    <property type="entry name" value="Mannose-Binding Protein A, subunit A"/>
    <property type="match status" value="2"/>
</dbReference>
<dbReference type="Proteomes" id="UP000271974">
    <property type="component" value="Unassembled WGS sequence"/>
</dbReference>
<evidence type="ECO:0000256" key="1">
    <source>
        <dbReference type="SAM" id="Phobius"/>
    </source>
</evidence>
<gene>
    <name evidence="3" type="ORF">EGW08_009080</name>
</gene>
<proteinExistence type="predicted"/>
<feature type="non-terminal residue" evidence="3">
    <location>
        <position position="1"/>
    </location>
</feature>
<keyword evidence="1" id="KW-0812">Transmembrane</keyword>
<dbReference type="EMBL" id="RQTK01000255">
    <property type="protein sequence ID" value="RUS83180.1"/>
    <property type="molecule type" value="Genomic_DNA"/>
</dbReference>
<dbReference type="InterPro" id="IPR016187">
    <property type="entry name" value="CTDL_fold"/>
</dbReference>
<evidence type="ECO:0000313" key="4">
    <source>
        <dbReference type="Proteomes" id="UP000271974"/>
    </source>
</evidence>
<evidence type="ECO:0000313" key="3">
    <source>
        <dbReference type="EMBL" id="RUS83180.1"/>
    </source>
</evidence>
<dbReference type="CDD" id="cd00037">
    <property type="entry name" value="CLECT"/>
    <property type="match status" value="2"/>
</dbReference>
<accession>A0A433TNR7</accession>
<name>A0A433TNR7_ELYCH</name>
<dbReference type="AlphaFoldDB" id="A0A433TNR7"/>
<keyword evidence="4" id="KW-1185">Reference proteome</keyword>
<keyword evidence="1" id="KW-0472">Membrane</keyword>
<dbReference type="SUPFAM" id="SSF56436">
    <property type="entry name" value="C-type lectin-like"/>
    <property type="match status" value="2"/>
</dbReference>
<comment type="caution">
    <text evidence="3">The sequence shown here is derived from an EMBL/GenBank/DDBJ whole genome shotgun (WGS) entry which is preliminary data.</text>
</comment>
<reference evidence="3 4" key="1">
    <citation type="submission" date="2019-01" db="EMBL/GenBank/DDBJ databases">
        <title>A draft genome assembly of the solar-powered sea slug Elysia chlorotica.</title>
        <authorList>
            <person name="Cai H."/>
            <person name="Li Q."/>
            <person name="Fang X."/>
            <person name="Li J."/>
            <person name="Curtis N.E."/>
            <person name="Altenburger A."/>
            <person name="Shibata T."/>
            <person name="Feng M."/>
            <person name="Maeda T."/>
            <person name="Schwartz J.A."/>
            <person name="Shigenobu S."/>
            <person name="Lundholm N."/>
            <person name="Nishiyama T."/>
            <person name="Yang H."/>
            <person name="Hasebe M."/>
            <person name="Li S."/>
            <person name="Pierce S.K."/>
            <person name="Wang J."/>
        </authorList>
    </citation>
    <scope>NUCLEOTIDE SEQUENCE [LARGE SCALE GENOMIC DNA]</scope>
    <source>
        <strain evidence="3">EC2010</strain>
        <tissue evidence="3">Whole organism of an adult</tissue>
    </source>
</reference>
<feature type="transmembrane region" description="Helical" evidence="1">
    <location>
        <begin position="270"/>
        <end position="296"/>
    </location>
</feature>
<sequence>TAQLPSTRTQTFWIGLSFDAYEGKYVWVEYPTEYQSGGYRWEHIPRTRLFEDDCLTSNGTSVAQWNAGDCGPLSFRFICALTDGSCPETAYVLKPSGTCIKLHKEPASSVAEAQAVCKEEHAQVGVYLDQQTNTLHKGNGLNYTPDFWEGFKALMSKDRVIEPNGDESIFPDNNCAHINTNKSSGWLAGSCTDKKNFICELIPACGDGLYGLNCSLRCPKMCAGTAGACFARNGTCVEGCEPGYGGVNCDILYNVTDSKKDRFKKDPSHFASLLNVVYITLAVFGVYGMIVAIIIAKKVSIDSALSPPNPAENKLKLEDTGSC</sequence>
<keyword evidence="1" id="KW-1133">Transmembrane helix</keyword>
<protein>
    <recommendedName>
        <fullName evidence="2">C-type lectin domain-containing protein</fullName>
    </recommendedName>
</protein>
<dbReference type="InterPro" id="IPR016186">
    <property type="entry name" value="C-type_lectin-like/link_sf"/>
</dbReference>
<evidence type="ECO:0000259" key="2">
    <source>
        <dbReference type="PROSITE" id="PS50041"/>
    </source>
</evidence>
<organism evidence="3 4">
    <name type="scientific">Elysia chlorotica</name>
    <name type="common">Eastern emerald elysia</name>
    <name type="synonym">Sea slug</name>
    <dbReference type="NCBI Taxonomy" id="188477"/>
    <lineage>
        <taxon>Eukaryota</taxon>
        <taxon>Metazoa</taxon>
        <taxon>Spiralia</taxon>
        <taxon>Lophotrochozoa</taxon>
        <taxon>Mollusca</taxon>
        <taxon>Gastropoda</taxon>
        <taxon>Heterobranchia</taxon>
        <taxon>Euthyneura</taxon>
        <taxon>Panpulmonata</taxon>
        <taxon>Sacoglossa</taxon>
        <taxon>Placobranchoidea</taxon>
        <taxon>Plakobranchidae</taxon>
        <taxon>Elysia</taxon>
    </lineage>
</organism>
<dbReference type="PROSITE" id="PS50041">
    <property type="entry name" value="C_TYPE_LECTIN_2"/>
    <property type="match status" value="1"/>
</dbReference>
<dbReference type="InterPro" id="IPR001304">
    <property type="entry name" value="C-type_lectin-like"/>
</dbReference>
<feature type="domain" description="C-type lectin" evidence="2">
    <location>
        <begin position="1"/>
        <end position="70"/>
    </location>
</feature>